<dbReference type="Proteomes" id="UP001328107">
    <property type="component" value="Unassembled WGS sequence"/>
</dbReference>
<gene>
    <name evidence="3" type="ORF">PMAYCL1PPCAC_30298</name>
</gene>
<organism evidence="3 4">
    <name type="scientific">Pristionchus mayeri</name>
    <dbReference type="NCBI Taxonomy" id="1317129"/>
    <lineage>
        <taxon>Eukaryota</taxon>
        <taxon>Metazoa</taxon>
        <taxon>Ecdysozoa</taxon>
        <taxon>Nematoda</taxon>
        <taxon>Chromadorea</taxon>
        <taxon>Rhabditida</taxon>
        <taxon>Rhabditina</taxon>
        <taxon>Diplogasteromorpha</taxon>
        <taxon>Diplogasteroidea</taxon>
        <taxon>Neodiplogasteridae</taxon>
        <taxon>Pristionchus</taxon>
    </lineage>
</organism>
<feature type="chain" id="PRO_5043030710" evidence="2">
    <location>
        <begin position="16"/>
        <end position="202"/>
    </location>
</feature>
<sequence>MFFLPLLLLLPFSSSLLLSDCNHCPPPTKCAPTSDDSVSCQCMEGGQNMKTDLLPNPSPQVFLDVLTKLHSTLNKTFSISQGNYVALWNESLTSSDYDIDLSYCFSPSTNTSDFHRKAHHIAQRFIEFKEWAEYKSFISSIVTCIFVFLLVVLLLIICYVIYRRSSTKRIVDASAVSYNGGDEDKAPNGVISFENPTFADQA</sequence>
<evidence type="ECO:0000256" key="2">
    <source>
        <dbReference type="SAM" id="SignalP"/>
    </source>
</evidence>
<evidence type="ECO:0000256" key="1">
    <source>
        <dbReference type="SAM" id="Phobius"/>
    </source>
</evidence>
<feature type="signal peptide" evidence="2">
    <location>
        <begin position="1"/>
        <end position="15"/>
    </location>
</feature>
<proteinExistence type="predicted"/>
<evidence type="ECO:0000313" key="4">
    <source>
        <dbReference type="Proteomes" id="UP001328107"/>
    </source>
</evidence>
<accession>A0AAN5IBK8</accession>
<reference evidence="4" key="1">
    <citation type="submission" date="2022-10" db="EMBL/GenBank/DDBJ databases">
        <title>Genome assembly of Pristionchus species.</title>
        <authorList>
            <person name="Yoshida K."/>
            <person name="Sommer R.J."/>
        </authorList>
    </citation>
    <scope>NUCLEOTIDE SEQUENCE [LARGE SCALE GENOMIC DNA]</scope>
    <source>
        <strain evidence="4">RS5460</strain>
    </source>
</reference>
<keyword evidence="2" id="KW-0732">Signal</keyword>
<keyword evidence="4" id="KW-1185">Reference proteome</keyword>
<dbReference type="EMBL" id="BTRK01000006">
    <property type="protein sequence ID" value="GMR60103.1"/>
    <property type="molecule type" value="Genomic_DNA"/>
</dbReference>
<name>A0AAN5IBK8_9BILA</name>
<dbReference type="AlphaFoldDB" id="A0AAN5IBK8"/>
<protein>
    <submittedName>
        <fullName evidence="3">Uncharacterized protein</fullName>
    </submittedName>
</protein>
<keyword evidence="1" id="KW-0812">Transmembrane</keyword>
<comment type="caution">
    <text evidence="3">The sequence shown here is derived from an EMBL/GenBank/DDBJ whole genome shotgun (WGS) entry which is preliminary data.</text>
</comment>
<keyword evidence="1" id="KW-1133">Transmembrane helix</keyword>
<keyword evidence="1" id="KW-0472">Membrane</keyword>
<feature type="transmembrane region" description="Helical" evidence="1">
    <location>
        <begin position="137"/>
        <end position="162"/>
    </location>
</feature>
<evidence type="ECO:0000313" key="3">
    <source>
        <dbReference type="EMBL" id="GMR60103.1"/>
    </source>
</evidence>